<dbReference type="AlphaFoldDB" id="A0A6A4GC18"/>
<organism evidence="1 2">
    <name type="scientific">Gymnopus androsaceus JB14</name>
    <dbReference type="NCBI Taxonomy" id="1447944"/>
    <lineage>
        <taxon>Eukaryota</taxon>
        <taxon>Fungi</taxon>
        <taxon>Dikarya</taxon>
        <taxon>Basidiomycota</taxon>
        <taxon>Agaricomycotina</taxon>
        <taxon>Agaricomycetes</taxon>
        <taxon>Agaricomycetidae</taxon>
        <taxon>Agaricales</taxon>
        <taxon>Marasmiineae</taxon>
        <taxon>Omphalotaceae</taxon>
        <taxon>Gymnopus</taxon>
    </lineage>
</organism>
<keyword evidence="2" id="KW-1185">Reference proteome</keyword>
<sequence>MIPVLILDVAYAVPSNYHLLILRTFHLEPCARPSYTPNDSATDHSRLLLWINNREDYILDLFATRVKISPSTLVTNITAVKKSG</sequence>
<dbReference type="EMBL" id="ML770825">
    <property type="protein sequence ID" value="KAE9382950.1"/>
    <property type="molecule type" value="Genomic_DNA"/>
</dbReference>
<evidence type="ECO:0000313" key="2">
    <source>
        <dbReference type="Proteomes" id="UP000799118"/>
    </source>
</evidence>
<dbReference type="Proteomes" id="UP000799118">
    <property type="component" value="Unassembled WGS sequence"/>
</dbReference>
<proteinExistence type="predicted"/>
<evidence type="ECO:0000313" key="1">
    <source>
        <dbReference type="EMBL" id="KAE9382950.1"/>
    </source>
</evidence>
<accession>A0A6A4GC18</accession>
<gene>
    <name evidence="1" type="ORF">BT96DRAFT_930101</name>
</gene>
<protein>
    <submittedName>
        <fullName evidence="1">Uncharacterized protein</fullName>
    </submittedName>
</protein>
<name>A0A6A4GC18_9AGAR</name>
<reference evidence="1" key="1">
    <citation type="journal article" date="2019" name="Environ. Microbiol.">
        <title>Fungal ecological strategies reflected in gene transcription - a case study of two litter decomposers.</title>
        <authorList>
            <person name="Barbi F."/>
            <person name="Kohler A."/>
            <person name="Barry K."/>
            <person name="Baskaran P."/>
            <person name="Daum C."/>
            <person name="Fauchery L."/>
            <person name="Ihrmark K."/>
            <person name="Kuo A."/>
            <person name="LaButti K."/>
            <person name="Lipzen A."/>
            <person name="Morin E."/>
            <person name="Grigoriev I.V."/>
            <person name="Henrissat B."/>
            <person name="Lindahl B."/>
            <person name="Martin F."/>
        </authorList>
    </citation>
    <scope>NUCLEOTIDE SEQUENCE</scope>
    <source>
        <strain evidence="1">JB14</strain>
    </source>
</reference>
<feature type="non-terminal residue" evidence="1">
    <location>
        <position position="84"/>
    </location>
</feature>